<dbReference type="Proteomes" id="UP001231915">
    <property type="component" value="Unassembled WGS sequence"/>
</dbReference>
<dbReference type="RefSeq" id="WP_023401408.1">
    <property type="nucleotide sequence ID" value="NZ_JASJUT010000005.1"/>
</dbReference>
<comment type="caution">
    <text evidence="2">The sequence shown here is derived from an EMBL/GenBank/DDBJ whole genome shotgun (WGS) entry which is preliminary data.</text>
</comment>
<dbReference type="GeneID" id="29918768"/>
<feature type="chain" id="PRO_5046351601" evidence="1">
    <location>
        <begin position="24"/>
        <end position="86"/>
    </location>
</feature>
<keyword evidence="3" id="KW-1185">Reference proteome</keyword>
<evidence type="ECO:0000313" key="3">
    <source>
        <dbReference type="Proteomes" id="UP001231915"/>
    </source>
</evidence>
<name>A0ABT7EMF0_9GAMM</name>
<evidence type="ECO:0000313" key="2">
    <source>
        <dbReference type="EMBL" id="MDK2596229.1"/>
    </source>
</evidence>
<proteinExistence type="predicted"/>
<keyword evidence="1" id="KW-0732">Signal</keyword>
<feature type="signal peptide" evidence="1">
    <location>
        <begin position="1"/>
        <end position="23"/>
    </location>
</feature>
<evidence type="ECO:0000256" key="1">
    <source>
        <dbReference type="SAM" id="SignalP"/>
    </source>
</evidence>
<organism evidence="2 3">
    <name type="scientific">Pseudoalteromonas obscura</name>
    <dbReference type="NCBI Taxonomy" id="3048491"/>
    <lineage>
        <taxon>Bacteria</taxon>
        <taxon>Pseudomonadati</taxon>
        <taxon>Pseudomonadota</taxon>
        <taxon>Gammaproteobacteria</taxon>
        <taxon>Alteromonadales</taxon>
        <taxon>Pseudoalteromonadaceae</taxon>
        <taxon>Pseudoalteromonas</taxon>
    </lineage>
</organism>
<gene>
    <name evidence="2" type="ORF">QNM18_14295</name>
</gene>
<dbReference type="EMBL" id="JASJUT010000005">
    <property type="protein sequence ID" value="MDK2596229.1"/>
    <property type="molecule type" value="Genomic_DNA"/>
</dbReference>
<reference evidence="2 3" key="1">
    <citation type="submission" date="2023-05" db="EMBL/GenBank/DDBJ databases">
        <title>Pseudoalteromonas ardens sp. nov., Pseudoalteromonas obscura sp. nov., and Pseudoalteromonas umbrosa sp. nov., isolated from the coral Montipora capitata.</title>
        <authorList>
            <person name="Thomas E.M."/>
            <person name="Smith E.M."/>
            <person name="Papke E."/>
            <person name="Shlafstein M.D."/>
            <person name="Oline D.K."/>
            <person name="Videau P."/>
            <person name="Saw J.H."/>
            <person name="Strangman W.K."/>
            <person name="Ushijima B."/>
        </authorList>
    </citation>
    <scope>NUCLEOTIDE SEQUENCE [LARGE SCALE GENOMIC DNA]</scope>
    <source>
        <strain evidence="2 3">P94</strain>
    </source>
</reference>
<sequence>MKKMMLSTIVSVVVAITSYSAHSATTVSAWGGAEHLNYDTARGGAILNLKRRYPNVRNVRVTQCFRVTYPPAYRKGVVTCEAVGEI</sequence>
<protein>
    <submittedName>
        <fullName evidence="2">Uncharacterized protein</fullName>
    </submittedName>
</protein>
<accession>A0ABT7EMF0</accession>